<evidence type="ECO:0000256" key="1">
    <source>
        <dbReference type="ARBA" id="ARBA00002000"/>
    </source>
</evidence>
<dbReference type="EMBL" id="GBXI01010276">
    <property type="protein sequence ID" value="JAD04016.1"/>
    <property type="molecule type" value="Transcribed_RNA"/>
</dbReference>
<keyword evidence="3" id="KW-0963">Cytoplasm</keyword>
<gene>
    <name evidence="5" type="primary">PSMA2_1</name>
    <name evidence="5" type="ORF">g.16885</name>
</gene>
<dbReference type="GO" id="GO:0006511">
    <property type="term" value="P:ubiquitin-dependent protein catabolic process"/>
    <property type="evidence" value="ECO:0007669"/>
    <property type="project" value="InterPro"/>
</dbReference>
<proteinExistence type="inferred from homology"/>
<feature type="domain" description="Proteasome alpha-type subunits" evidence="4">
    <location>
        <begin position="3"/>
        <end position="25"/>
    </location>
</feature>
<accession>A0A0A1WZB7</accession>
<dbReference type="InterPro" id="IPR050115">
    <property type="entry name" value="Proteasome_alpha"/>
</dbReference>
<evidence type="ECO:0000313" key="5">
    <source>
        <dbReference type="EMBL" id="JAD04016.1"/>
    </source>
</evidence>
<comment type="subunit">
    <text evidence="3">The 20S proteasome core is composed of 28 subunits that are arranged in four stacked rings, resulting in a barrel-shaped structure. The two end rings are each formed by seven alpha subunits, and the two central rings are each formed by seven beta subunits.</text>
</comment>
<dbReference type="GO" id="GO:0019773">
    <property type="term" value="C:proteasome core complex, alpha-subunit complex"/>
    <property type="evidence" value="ECO:0007669"/>
    <property type="project" value="InterPro"/>
</dbReference>
<protein>
    <recommendedName>
        <fullName evidence="3">Proteasome subunit alpha type</fullName>
    </recommendedName>
</protein>
<name>A0A0A1WZB7_ZEUCU</name>
<keyword evidence="2 3" id="KW-0647">Proteasome</keyword>
<comment type="similarity">
    <text evidence="3">Belongs to the peptidase T1A family.</text>
</comment>
<comment type="subcellular location">
    <subcellularLocation>
        <location evidence="3">Cytoplasm</location>
    </subcellularLocation>
    <subcellularLocation>
        <location evidence="3">Nucleus</location>
    </subcellularLocation>
</comment>
<reference evidence="5" key="1">
    <citation type="submission" date="2014-11" db="EMBL/GenBank/DDBJ databases">
        <authorList>
            <person name="Geib S."/>
        </authorList>
    </citation>
    <scope>NUCLEOTIDE SEQUENCE</scope>
</reference>
<dbReference type="Gene3D" id="3.60.20.10">
    <property type="entry name" value="Glutamine Phosphoribosylpyrophosphate, subunit 1, domain 1"/>
    <property type="match status" value="1"/>
</dbReference>
<dbReference type="GO" id="GO:0005737">
    <property type="term" value="C:cytoplasm"/>
    <property type="evidence" value="ECO:0007669"/>
    <property type="project" value="UniProtKB-SubCell"/>
</dbReference>
<evidence type="ECO:0000256" key="3">
    <source>
        <dbReference type="RuleBase" id="RU000551"/>
    </source>
</evidence>
<dbReference type="PROSITE" id="PS00388">
    <property type="entry name" value="PROTEASOME_ALPHA_1"/>
    <property type="match status" value="1"/>
</dbReference>
<evidence type="ECO:0000256" key="2">
    <source>
        <dbReference type="ARBA" id="ARBA00022942"/>
    </source>
</evidence>
<comment type="function">
    <text evidence="1">The proteasome is a multicatalytic proteinase complex which is characterized by its ability to cleave peptides with Arg, Phe, Tyr, Leu, and Glu adjacent to the leaving group at neutral or slightly basic pH. The proteasome has an ATP-dependent proteolytic activity.</text>
</comment>
<organism evidence="5">
    <name type="scientific">Zeugodacus cucurbitae</name>
    <name type="common">Melon fruit fly</name>
    <name type="synonym">Bactrocera cucurbitae</name>
    <dbReference type="NCBI Taxonomy" id="28588"/>
    <lineage>
        <taxon>Eukaryota</taxon>
        <taxon>Metazoa</taxon>
        <taxon>Ecdysozoa</taxon>
        <taxon>Arthropoda</taxon>
        <taxon>Hexapoda</taxon>
        <taxon>Insecta</taxon>
        <taxon>Pterygota</taxon>
        <taxon>Neoptera</taxon>
        <taxon>Endopterygota</taxon>
        <taxon>Diptera</taxon>
        <taxon>Brachycera</taxon>
        <taxon>Muscomorpha</taxon>
        <taxon>Tephritoidea</taxon>
        <taxon>Tephritidae</taxon>
        <taxon>Zeugodacus</taxon>
        <taxon>Zeugodacus</taxon>
    </lineage>
</organism>
<dbReference type="PANTHER" id="PTHR11599">
    <property type="entry name" value="PROTEASOME SUBUNIT ALPHA/BETA"/>
    <property type="match status" value="1"/>
</dbReference>
<sequence>MIAPDDFTNFSSDGRLLQVEYAALAVNAGAPSLGIVGEDFVVIAADNSHNSLLYDEQGVHKVEPITEHIGMVYSGYKPDYNPILKFARKAAQEYLLNTGEPISVIELVKKIGRLMQEYTQSARLRPFGVSLLICGWYENRPYLFQCNPPGQYLNLASAAVGVDHDKILKNMNKNWLNTEERCCQFSLAQLKAVKGDLTRSNVEIGLCNKRGFRRLPSTEKFLTGNIC</sequence>
<keyword evidence="3" id="KW-0539">Nucleus</keyword>
<reference evidence="5" key="2">
    <citation type="journal article" date="2015" name="Gigascience">
        <title>Reconstructing a comprehensive transcriptome assembly of a white-pupal translocated strain of the pest fruit fly Bactrocera cucurbitae.</title>
        <authorList>
            <person name="Sim S.B."/>
            <person name="Calla B."/>
            <person name="Hall B."/>
            <person name="DeRego T."/>
            <person name="Geib S.M."/>
        </authorList>
    </citation>
    <scope>NUCLEOTIDE SEQUENCE</scope>
</reference>
<dbReference type="InterPro" id="IPR029055">
    <property type="entry name" value="Ntn_hydrolases_N"/>
</dbReference>
<dbReference type="SUPFAM" id="SSF56235">
    <property type="entry name" value="N-terminal nucleophile aminohydrolases (Ntn hydrolases)"/>
    <property type="match status" value="1"/>
</dbReference>
<evidence type="ECO:0000259" key="4">
    <source>
        <dbReference type="PROSITE" id="PS00388"/>
    </source>
</evidence>
<dbReference type="InterPro" id="IPR001353">
    <property type="entry name" value="Proteasome_sua/b"/>
</dbReference>
<dbReference type="InterPro" id="IPR000426">
    <property type="entry name" value="Proteasome_asu_N"/>
</dbReference>
<dbReference type="Pfam" id="PF00227">
    <property type="entry name" value="Proteasome"/>
    <property type="match status" value="1"/>
</dbReference>
<dbReference type="GO" id="GO:0005634">
    <property type="term" value="C:nucleus"/>
    <property type="evidence" value="ECO:0007669"/>
    <property type="project" value="UniProtKB-SubCell"/>
</dbReference>
<dbReference type="AlphaFoldDB" id="A0A0A1WZB7"/>